<comment type="caution">
    <text evidence="1">The sequence shown here is derived from an EMBL/GenBank/DDBJ whole genome shotgun (WGS) entry which is preliminary data.</text>
</comment>
<sequence length="73" mass="8561">MSYGVGHDDVVLHGNLDEFKFVAFYTNSQFELRPNCLTSCRVNVFRTKASKIRNHLLEFFARKNNQITVFMML</sequence>
<evidence type="ECO:0000313" key="2">
    <source>
        <dbReference type="Proteomes" id="UP001217089"/>
    </source>
</evidence>
<accession>A0ABQ9F8W1</accession>
<evidence type="ECO:0000313" key="1">
    <source>
        <dbReference type="EMBL" id="KAJ8312312.1"/>
    </source>
</evidence>
<reference evidence="1 2" key="1">
    <citation type="submission" date="2022-12" db="EMBL/GenBank/DDBJ databases">
        <title>Chromosome-level genome of Tegillarca granosa.</title>
        <authorList>
            <person name="Kim J."/>
        </authorList>
    </citation>
    <scope>NUCLEOTIDE SEQUENCE [LARGE SCALE GENOMIC DNA]</scope>
    <source>
        <strain evidence="1">Teg-2019</strain>
        <tissue evidence="1">Adductor muscle</tissue>
    </source>
</reference>
<proteinExistence type="predicted"/>
<gene>
    <name evidence="1" type="ORF">KUTeg_009685</name>
</gene>
<organism evidence="1 2">
    <name type="scientific">Tegillarca granosa</name>
    <name type="common">Malaysian cockle</name>
    <name type="synonym">Anadara granosa</name>
    <dbReference type="NCBI Taxonomy" id="220873"/>
    <lineage>
        <taxon>Eukaryota</taxon>
        <taxon>Metazoa</taxon>
        <taxon>Spiralia</taxon>
        <taxon>Lophotrochozoa</taxon>
        <taxon>Mollusca</taxon>
        <taxon>Bivalvia</taxon>
        <taxon>Autobranchia</taxon>
        <taxon>Pteriomorphia</taxon>
        <taxon>Arcoida</taxon>
        <taxon>Arcoidea</taxon>
        <taxon>Arcidae</taxon>
        <taxon>Tegillarca</taxon>
    </lineage>
</organism>
<dbReference type="EMBL" id="JARBDR010000440">
    <property type="protein sequence ID" value="KAJ8312312.1"/>
    <property type="molecule type" value="Genomic_DNA"/>
</dbReference>
<name>A0ABQ9F8W1_TEGGR</name>
<protein>
    <submittedName>
        <fullName evidence="1">Uncharacterized protein</fullName>
    </submittedName>
</protein>
<dbReference type="Proteomes" id="UP001217089">
    <property type="component" value="Unassembled WGS sequence"/>
</dbReference>
<keyword evidence="2" id="KW-1185">Reference proteome</keyword>